<feature type="transmembrane region" description="Helical" evidence="8">
    <location>
        <begin position="63"/>
        <end position="86"/>
    </location>
</feature>
<sequence length="280" mass="30896">MAGGRGTRLFIVPMAMVAVLFVAIPLCYVLVISFMTRGDNSTIQAIFTAENYRRLLDPNYARVFLNSMLLALWTTLLALLLGYPFGYCMARANRRWRALLMLLVIVPFWTNALVRLYGWKILLQANGPVNAVLQALGLIDQPLRMVGSYGSVLLAMVYCLIPFMILPCHSAVDKMDWSCVEAARDLGAKPWYAFLTVTLPLTLPGISAGCVLVFVPSLGLFFVSDLMGGSLMLVGNLIRDQLLKSRDWPFGAALSVLLMAVTVLIFGLYRRSGGKDLGVF</sequence>
<dbReference type="PROSITE" id="PS50928">
    <property type="entry name" value="ABC_TM1"/>
    <property type="match status" value="1"/>
</dbReference>
<organism evidence="10 11">
    <name type="scientific">Candidatus Onthenecus intestinigallinarum</name>
    <dbReference type="NCBI Taxonomy" id="2840875"/>
    <lineage>
        <taxon>Bacteria</taxon>
        <taxon>Bacillati</taxon>
        <taxon>Bacillota</taxon>
        <taxon>Clostridia</taxon>
        <taxon>Eubacteriales</taxon>
        <taxon>Candidatus Onthenecus</taxon>
    </lineage>
</organism>
<dbReference type="PANTHER" id="PTHR42929">
    <property type="entry name" value="INNER MEMBRANE ABC TRANSPORTER PERMEASE PROTEIN YDCU-RELATED-RELATED"/>
    <property type="match status" value="1"/>
</dbReference>
<dbReference type="InterPro" id="IPR035906">
    <property type="entry name" value="MetI-like_sf"/>
</dbReference>
<feature type="transmembrane region" description="Helical" evidence="8">
    <location>
        <begin position="98"/>
        <end position="118"/>
    </location>
</feature>
<keyword evidence="4" id="KW-1003">Cell membrane</keyword>
<reference evidence="10" key="2">
    <citation type="journal article" date="2021" name="PeerJ">
        <title>Extensive microbial diversity within the chicken gut microbiome revealed by metagenomics and culture.</title>
        <authorList>
            <person name="Gilroy R."/>
            <person name="Ravi A."/>
            <person name="Getino M."/>
            <person name="Pursley I."/>
            <person name="Horton D.L."/>
            <person name="Alikhan N.F."/>
            <person name="Baker D."/>
            <person name="Gharbi K."/>
            <person name="Hall N."/>
            <person name="Watson M."/>
            <person name="Adriaenssens E.M."/>
            <person name="Foster-Nyarko E."/>
            <person name="Jarju S."/>
            <person name="Secka A."/>
            <person name="Antonio M."/>
            <person name="Oren A."/>
            <person name="Chaudhuri R.R."/>
            <person name="La Ragione R."/>
            <person name="Hildebrand F."/>
            <person name="Pallen M.J."/>
        </authorList>
    </citation>
    <scope>NUCLEOTIDE SEQUENCE</scope>
    <source>
        <strain evidence="10">ChiSxjej2B14-6234</strain>
    </source>
</reference>
<gene>
    <name evidence="10" type="ORF">IAB73_00210</name>
</gene>
<evidence type="ECO:0000256" key="6">
    <source>
        <dbReference type="ARBA" id="ARBA00022989"/>
    </source>
</evidence>
<comment type="subcellular location">
    <subcellularLocation>
        <location evidence="1 8">Cell membrane</location>
        <topology evidence="1 8">Multi-pass membrane protein</topology>
    </subcellularLocation>
</comment>
<reference evidence="10" key="1">
    <citation type="submission" date="2020-10" db="EMBL/GenBank/DDBJ databases">
        <authorList>
            <person name="Gilroy R."/>
        </authorList>
    </citation>
    <scope>NUCLEOTIDE SEQUENCE</scope>
    <source>
        <strain evidence="10">ChiSxjej2B14-6234</strain>
    </source>
</reference>
<comment type="caution">
    <text evidence="10">The sequence shown here is derived from an EMBL/GenBank/DDBJ whole genome shotgun (WGS) entry which is preliminary data.</text>
</comment>
<dbReference type="EMBL" id="DVFJ01000001">
    <property type="protein sequence ID" value="HIQ70630.1"/>
    <property type="molecule type" value="Genomic_DNA"/>
</dbReference>
<accession>A0A9D0Z872</accession>
<protein>
    <submittedName>
        <fullName evidence="10">ABC transporter permease subunit</fullName>
    </submittedName>
</protein>
<evidence type="ECO:0000256" key="3">
    <source>
        <dbReference type="ARBA" id="ARBA00022448"/>
    </source>
</evidence>
<evidence type="ECO:0000256" key="4">
    <source>
        <dbReference type="ARBA" id="ARBA00022475"/>
    </source>
</evidence>
<feature type="transmembrane region" description="Helical" evidence="8">
    <location>
        <begin position="146"/>
        <end position="166"/>
    </location>
</feature>
<dbReference type="InterPro" id="IPR000515">
    <property type="entry name" value="MetI-like"/>
</dbReference>
<dbReference type="Pfam" id="PF00528">
    <property type="entry name" value="BPD_transp_1"/>
    <property type="match status" value="1"/>
</dbReference>
<keyword evidence="5 8" id="KW-0812">Transmembrane</keyword>
<comment type="similarity">
    <text evidence="2">Belongs to the binding-protein-dependent transport system permease family. CysTW subfamily.</text>
</comment>
<dbReference type="Proteomes" id="UP000886887">
    <property type="component" value="Unassembled WGS sequence"/>
</dbReference>
<feature type="transmembrane region" description="Helical" evidence="8">
    <location>
        <begin position="191"/>
        <end position="214"/>
    </location>
</feature>
<evidence type="ECO:0000256" key="8">
    <source>
        <dbReference type="RuleBase" id="RU363032"/>
    </source>
</evidence>
<evidence type="ECO:0000256" key="1">
    <source>
        <dbReference type="ARBA" id="ARBA00004651"/>
    </source>
</evidence>
<keyword evidence="3 8" id="KW-0813">Transport</keyword>
<dbReference type="Gene3D" id="1.10.3720.10">
    <property type="entry name" value="MetI-like"/>
    <property type="match status" value="1"/>
</dbReference>
<dbReference type="GO" id="GO:0005886">
    <property type="term" value="C:plasma membrane"/>
    <property type="evidence" value="ECO:0007669"/>
    <property type="project" value="UniProtKB-SubCell"/>
</dbReference>
<proteinExistence type="inferred from homology"/>
<evidence type="ECO:0000256" key="7">
    <source>
        <dbReference type="ARBA" id="ARBA00023136"/>
    </source>
</evidence>
<dbReference type="GO" id="GO:0055085">
    <property type="term" value="P:transmembrane transport"/>
    <property type="evidence" value="ECO:0007669"/>
    <property type="project" value="InterPro"/>
</dbReference>
<dbReference type="AlphaFoldDB" id="A0A9D0Z872"/>
<dbReference type="CDD" id="cd06261">
    <property type="entry name" value="TM_PBP2"/>
    <property type="match status" value="1"/>
</dbReference>
<feature type="transmembrane region" description="Helical" evidence="8">
    <location>
        <begin position="250"/>
        <end position="269"/>
    </location>
</feature>
<dbReference type="PANTHER" id="PTHR42929:SF1">
    <property type="entry name" value="INNER MEMBRANE ABC TRANSPORTER PERMEASE PROTEIN YDCU-RELATED"/>
    <property type="match status" value="1"/>
</dbReference>
<evidence type="ECO:0000256" key="5">
    <source>
        <dbReference type="ARBA" id="ARBA00022692"/>
    </source>
</evidence>
<name>A0A9D0Z872_9FIRM</name>
<evidence type="ECO:0000313" key="11">
    <source>
        <dbReference type="Proteomes" id="UP000886887"/>
    </source>
</evidence>
<evidence type="ECO:0000259" key="9">
    <source>
        <dbReference type="PROSITE" id="PS50928"/>
    </source>
</evidence>
<feature type="domain" description="ABC transmembrane type-1" evidence="9">
    <location>
        <begin position="64"/>
        <end position="269"/>
    </location>
</feature>
<feature type="transmembrane region" description="Helical" evidence="8">
    <location>
        <begin position="9"/>
        <end position="31"/>
    </location>
</feature>
<evidence type="ECO:0000313" key="10">
    <source>
        <dbReference type="EMBL" id="HIQ70630.1"/>
    </source>
</evidence>
<evidence type="ECO:0000256" key="2">
    <source>
        <dbReference type="ARBA" id="ARBA00007069"/>
    </source>
</evidence>
<keyword evidence="6 8" id="KW-1133">Transmembrane helix</keyword>
<feature type="transmembrane region" description="Helical" evidence="8">
    <location>
        <begin position="220"/>
        <end position="238"/>
    </location>
</feature>
<keyword evidence="7 8" id="KW-0472">Membrane</keyword>
<dbReference type="SUPFAM" id="SSF161098">
    <property type="entry name" value="MetI-like"/>
    <property type="match status" value="1"/>
</dbReference>